<dbReference type="InterPro" id="IPR001220">
    <property type="entry name" value="Legume_lectin_dom"/>
</dbReference>
<dbReference type="InterPro" id="IPR050258">
    <property type="entry name" value="Leguminous_Lectin"/>
</dbReference>
<dbReference type="CDD" id="cd06899">
    <property type="entry name" value="lectin_legume_LecRK_Arcelin_ConA"/>
    <property type="match status" value="1"/>
</dbReference>
<dbReference type="PANTHER" id="PTHR32401">
    <property type="entry name" value="CONCANAVALIN A-LIKE LECTIN FAMILY PROTEIN"/>
    <property type="match status" value="1"/>
</dbReference>
<dbReference type="PANTHER" id="PTHR32401:SF49">
    <property type="entry name" value="OS10G0129200 PROTEIN"/>
    <property type="match status" value="1"/>
</dbReference>
<feature type="domain" description="Legume lectin" evidence="4">
    <location>
        <begin position="38"/>
        <end position="275"/>
    </location>
</feature>
<keyword evidence="2" id="KW-0430">Lectin</keyword>
<organism evidence="5">
    <name type="scientific">Oryza barthii</name>
    <dbReference type="NCBI Taxonomy" id="65489"/>
    <lineage>
        <taxon>Eukaryota</taxon>
        <taxon>Viridiplantae</taxon>
        <taxon>Streptophyta</taxon>
        <taxon>Embryophyta</taxon>
        <taxon>Tracheophyta</taxon>
        <taxon>Spermatophyta</taxon>
        <taxon>Magnoliopsida</taxon>
        <taxon>Liliopsida</taxon>
        <taxon>Poales</taxon>
        <taxon>Poaceae</taxon>
        <taxon>BOP clade</taxon>
        <taxon>Oryzoideae</taxon>
        <taxon>Oryzeae</taxon>
        <taxon>Oryzinae</taxon>
        <taxon>Oryza</taxon>
    </lineage>
</organism>
<proteinExistence type="inferred from homology"/>
<dbReference type="eggNOG" id="ENOG502QTX3">
    <property type="taxonomic scope" value="Eukaryota"/>
</dbReference>
<dbReference type="SUPFAM" id="SSF49899">
    <property type="entry name" value="Concanavalin A-like lectins/glucanases"/>
    <property type="match status" value="1"/>
</dbReference>
<evidence type="ECO:0000313" key="5">
    <source>
        <dbReference type="EnsemblPlants" id="OBART04G27360.1"/>
    </source>
</evidence>
<evidence type="ECO:0000256" key="1">
    <source>
        <dbReference type="ARBA" id="ARBA00007606"/>
    </source>
</evidence>
<reference evidence="5" key="2">
    <citation type="submission" date="2015-03" db="UniProtKB">
        <authorList>
            <consortium name="EnsemblPlants"/>
        </authorList>
    </citation>
    <scope>IDENTIFICATION</scope>
</reference>
<dbReference type="InterPro" id="IPR019825">
    <property type="entry name" value="Lectin_legB_Mn/Ca_BS"/>
</dbReference>
<feature type="chain" id="PRO_5002262403" description="Legume lectin domain-containing protein" evidence="3">
    <location>
        <begin position="22"/>
        <end position="283"/>
    </location>
</feature>
<evidence type="ECO:0000256" key="2">
    <source>
        <dbReference type="ARBA" id="ARBA00022734"/>
    </source>
</evidence>
<dbReference type="AlphaFoldDB" id="A0A0D3G0W7"/>
<dbReference type="InterPro" id="IPR013320">
    <property type="entry name" value="ConA-like_dom_sf"/>
</dbReference>
<name>A0A0D3G0W7_9ORYZ</name>
<protein>
    <recommendedName>
        <fullName evidence="4">Legume lectin domain-containing protein</fullName>
    </recommendedName>
</protein>
<dbReference type="HOGENOM" id="CLU_000288_62_2_1"/>
<dbReference type="PIRSF" id="PIRSF002690">
    <property type="entry name" value="L-type_lectin_plant"/>
    <property type="match status" value="1"/>
</dbReference>
<sequence length="283" mass="30747">MSQLLHAGYLLLLSMPVELDASRLMAEEAAATPPVSFNFNFSDPSTYSLDDLMLEGDATKPKDGLVDLTASRSSGRMSYAHPVQLYDNTTGSDEVASFSTRFTFAISPIEHYTRADGLAFFLASYPSRLPANSFGGNLGLINDGTITAFGSDRFIAVEFDTYNNTFDPDPERSIDHIGIDINSVVSSFNTTILPYFSLNGTMTAHIEFNGTTQTLVASLWLTGHPRSADHDYQVSAQLPDPVKSLLPPQVAVGFSAAIARGTEQNQIMLWSFNSTLVLVHQGT</sequence>
<feature type="signal peptide" evidence="3">
    <location>
        <begin position="1"/>
        <end position="21"/>
    </location>
</feature>
<evidence type="ECO:0000259" key="4">
    <source>
        <dbReference type="Pfam" id="PF00139"/>
    </source>
</evidence>
<evidence type="ECO:0000256" key="3">
    <source>
        <dbReference type="SAM" id="SignalP"/>
    </source>
</evidence>
<dbReference type="Gramene" id="OBART04G27360.1">
    <property type="protein sequence ID" value="OBART04G27360.1"/>
    <property type="gene ID" value="OBART04G27360"/>
</dbReference>
<dbReference type="Pfam" id="PF00139">
    <property type="entry name" value="Lectin_legB"/>
    <property type="match status" value="1"/>
</dbReference>
<dbReference type="PaxDb" id="65489-OBART04G27360.1"/>
<dbReference type="PROSITE" id="PS00307">
    <property type="entry name" value="LECTIN_LEGUME_BETA"/>
    <property type="match status" value="1"/>
</dbReference>
<dbReference type="FunFam" id="2.60.120.200:FF:000238">
    <property type="entry name" value="Os04g0141400 protein"/>
    <property type="match status" value="1"/>
</dbReference>
<dbReference type="Proteomes" id="UP000026960">
    <property type="component" value="Chromosome 4"/>
</dbReference>
<accession>A0A0D3G0W7</accession>
<keyword evidence="6" id="KW-1185">Reference proteome</keyword>
<dbReference type="GO" id="GO:0030246">
    <property type="term" value="F:carbohydrate binding"/>
    <property type="evidence" value="ECO:0007669"/>
    <property type="project" value="UniProtKB-KW"/>
</dbReference>
<dbReference type="Gene3D" id="2.60.120.200">
    <property type="match status" value="1"/>
</dbReference>
<reference evidence="5" key="1">
    <citation type="journal article" date="2009" name="Rice">
        <title>De Novo Next Generation Sequencing of Plant Genomes.</title>
        <authorList>
            <person name="Rounsley S."/>
            <person name="Marri P.R."/>
            <person name="Yu Y."/>
            <person name="He R."/>
            <person name="Sisneros N."/>
            <person name="Goicoechea J.L."/>
            <person name="Lee S.J."/>
            <person name="Angelova A."/>
            <person name="Kudrna D."/>
            <person name="Luo M."/>
            <person name="Affourtit J."/>
            <person name="Desany B."/>
            <person name="Knight J."/>
            <person name="Niazi F."/>
            <person name="Egholm M."/>
            <person name="Wing R.A."/>
        </authorList>
    </citation>
    <scope>NUCLEOTIDE SEQUENCE [LARGE SCALE GENOMIC DNA]</scope>
    <source>
        <strain evidence="5">cv. IRGC 105608</strain>
    </source>
</reference>
<dbReference type="EnsemblPlants" id="OBART04G27360.1">
    <property type="protein sequence ID" value="OBART04G27360.1"/>
    <property type="gene ID" value="OBART04G27360"/>
</dbReference>
<evidence type="ECO:0000313" key="6">
    <source>
        <dbReference type="Proteomes" id="UP000026960"/>
    </source>
</evidence>
<dbReference type="InterPro" id="IPR016363">
    <property type="entry name" value="L-lectin"/>
</dbReference>
<comment type="similarity">
    <text evidence="1">Belongs to the leguminous lectin family.</text>
</comment>
<dbReference type="STRING" id="65489.A0A0D3G0W7"/>
<keyword evidence="3" id="KW-0732">Signal</keyword>